<proteinExistence type="predicted"/>
<protein>
    <submittedName>
        <fullName evidence="1">Uncharacterized protein</fullName>
    </submittedName>
</protein>
<evidence type="ECO:0000313" key="2">
    <source>
        <dbReference type="Proteomes" id="UP000039370"/>
    </source>
</evidence>
<gene>
    <name evidence="1" type="ORF">CCAN11_1500006</name>
</gene>
<accession>A0A0B7I720</accession>
<dbReference type="RefSeq" id="WP_231553746.1">
    <property type="nucleotide sequence ID" value="NZ_JBIUQU010000001.1"/>
</dbReference>
<dbReference type="EMBL" id="CDOK01000058">
    <property type="protein sequence ID" value="CEN47711.1"/>
    <property type="molecule type" value="Genomic_DNA"/>
</dbReference>
<sequence>MKDYIAQMLELQEEKNSLFFEFQKLPINEQVEYLNTKLDLQQYNKLKTNFLLNVINDYYIDNEV</sequence>
<evidence type="ECO:0000313" key="1">
    <source>
        <dbReference type="EMBL" id="CEN47711.1"/>
    </source>
</evidence>
<dbReference type="Proteomes" id="UP000039370">
    <property type="component" value="Unassembled WGS sequence"/>
</dbReference>
<reference evidence="2" key="1">
    <citation type="submission" date="2015-01" db="EMBL/GenBank/DDBJ databases">
        <authorList>
            <person name="MANFREDI Pablo"/>
        </authorList>
    </citation>
    <scope>NUCLEOTIDE SEQUENCE [LARGE SCALE GENOMIC DNA]</scope>
    <source>
        <strain evidence="2">Cc11</strain>
    </source>
</reference>
<dbReference type="AlphaFoldDB" id="A0A0B7I720"/>
<organism evidence="1 2">
    <name type="scientific">Capnocytophaga canimorsus</name>
    <dbReference type="NCBI Taxonomy" id="28188"/>
    <lineage>
        <taxon>Bacteria</taxon>
        <taxon>Pseudomonadati</taxon>
        <taxon>Bacteroidota</taxon>
        <taxon>Flavobacteriia</taxon>
        <taxon>Flavobacteriales</taxon>
        <taxon>Flavobacteriaceae</taxon>
        <taxon>Capnocytophaga</taxon>
    </lineage>
</organism>
<name>A0A0B7I720_9FLAO</name>